<comment type="caution">
    <text evidence="2">The sequence shown here is derived from an EMBL/GenBank/DDBJ whole genome shotgun (WGS) entry which is preliminary data.</text>
</comment>
<sequence length="565" mass="65247">MKALTCNLFIVIISTLTSTYTCANNIGEMTQSCSNQRPAEALNNNLNRQLDTAPKLPDEGDEKRITRISFHQLNVFDTSLPEENNALFRFANRAHITTKPEVLRSILLFKEGESYSQKRLVESERLLRNQSFLYDARVFAEEDCHGDIEVNVVTRDLWTLLPELSFSRSGGENSSRIGFRETNLLGWGKRLSLTQTKDKDRSGYLFVYDDPHILSTRYRGRIEYADNSDGKRHYIGVHYPFFSTETPYSYGISDFNNRRIESLYQAGEEVSEYEHYSKISDVYLGAAKQLANDWTQRLSIGFRNHEDTFKATNASRLPIAQNRRLTYPYIQAHWFEDNYIKVRNFDSIYRTEDLNLGWNINASIGYSDNQLSDDQNHFIYNFTVEKAHYTSKRSLWRSALALNGQWNSEQNRARNMISQASFEYYFNSSLYQSWYAKVQLRFAKNLTEDLQLTLGGETGLRGYPIKYQHGSKSVLVNLEKRYYWEYDLLQLFKVGGAVFFDIGRVRGNTLVDSDPNYLKNVGMGLRLAPSRANAGLVLHLDVAAPLNGPNNIDGVQWLFTVKNRF</sequence>
<dbReference type="EMBL" id="CAMAPC010000001">
    <property type="protein sequence ID" value="CAH9049616.1"/>
    <property type="molecule type" value="Genomic_DNA"/>
</dbReference>
<dbReference type="Proteomes" id="UP001152467">
    <property type="component" value="Unassembled WGS sequence"/>
</dbReference>
<keyword evidence="3" id="KW-1185">Reference proteome</keyword>
<accession>A0A9W4VLH4</accession>
<dbReference type="RefSeq" id="WP_410007607.1">
    <property type="nucleotide sequence ID" value="NZ_CAMAPC010000001.1"/>
</dbReference>
<dbReference type="Gene3D" id="2.40.160.50">
    <property type="entry name" value="membrane protein fhac: a member of the omp85/tpsb transporter family"/>
    <property type="match status" value="1"/>
</dbReference>
<feature type="chain" id="PRO_5040753985" evidence="1">
    <location>
        <begin position="24"/>
        <end position="565"/>
    </location>
</feature>
<protein>
    <submittedName>
        <fullName evidence="2">Outer membrane protein assembly factor BamA</fullName>
    </submittedName>
</protein>
<reference evidence="2" key="1">
    <citation type="submission" date="2022-07" db="EMBL/GenBank/DDBJ databases">
        <authorList>
            <person name="Criscuolo A."/>
        </authorList>
    </citation>
    <scope>NUCLEOTIDE SEQUENCE</scope>
    <source>
        <strain evidence="2">CIP111854</strain>
    </source>
</reference>
<organism evidence="2 3">
    <name type="scientific">Pseudoalteromonas holothuriae</name>
    <dbReference type="NCBI Taxonomy" id="2963714"/>
    <lineage>
        <taxon>Bacteria</taxon>
        <taxon>Pseudomonadati</taxon>
        <taxon>Pseudomonadota</taxon>
        <taxon>Gammaproteobacteria</taxon>
        <taxon>Alteromonadales</taxon>
        <taxon>Pseudoalteromonadaceae</taxon>
        <taxon>Pseudoalteromonas</taxon>
    </lineage>
</organism>
<feature type="signal peptide" evidence="1">
    <location>
        <begin position="1"/>
        <end position="23"/>
    </location>
</feature>
<proteinExistence type="predicted"/>
<evidence type="ECO:0000313" key="2">
    <source>
        <dbReference type="EMBL" id="CAH9049616.1"/>
    </source>
</evidence>
<dbReference type="AlphaFoldDB" id="A0A9W4VLH4"/>
<gene>
    <name evidence="2" type="primary">bamA_1</name>
    <name evidence="2" type="ORF">PSECIP111854_00262</name>
</gene>
<evidence type="ECO:0000313" key="3">
    <source>
        <dbReference type="Proteomes" id="UP001152467"/>
    </source>
</evidence>
<name>A0A9W4VLH4_9GAMM</name>
<evidence type="ECO:0000256" key="1">
    <source>
        <dbReference type="SAM" id="SignalP"/>
    </source>
</evidence>
<keyword evidence="1" id="KW-0732">Signal</keyword>